<evidence type="ECO:0000256" key="4">
    <source>
        <dbReference type="ARBA" id="ARBA00022722"/>
    </source>
</evidence>
<dbReference type="GO" id="GO:0046872">
    <property type="term" value="F:metal ion binding"/>
    <property type="evidence" value="ECO:0007669"/>
    <property type="project" value="UniProtKB-KW"/>
</dbReference>
<accession>A0A6J1QN57</accession>
<comment type="similarity">
    <text evidence="3">Belongs to the RNase HII family. Eukaryotic subfamily.</text>
</comment>
<protein>
    <recommendedName>
        <fullName evidence="10">Ribonuclease</fullName>
        <ecNumber evidence="10">3.1.26.4</ecNumber>
    </recommendedName>
</protein>
<feature type="binding site" evidence="9">
    <location>
        <position position="67"/>
    </location>
    <ligand>
        <name>a divalent metal cation</name>
        <dbReference type="ChEBI" id="CHEBI:60240"/>
    </ligand>
</feature>
<dbReference type="EC" id="3.1.26.4" evidence="10"/>
<dbReference type="PANTHER" id="PTHR10954:SF7">
    <property type="entry name" value="RIBONUCLEASE H2 SUBUNIT A"/>
    <property type="match status" value="1"/>
</dbReference>
<comment type="cofactor">
    <cofactor evidence="9">
        <name>Mn(2+)</name>
        <dbReference type="ChEBI" id="CHEBI:29035"/>
    </cofactor>
    <cofactor evidence="9">
        <name>Mg(2+)</name>
        <dbReference type="ChEBI" id="CHEBI:18420"/>
    </cofactor>
    <text evidence="9">Manganese or magnesium. Binds 1 divalent metal ion per monomer in the absence of substrate. May bind a second metal ion after substrate binding.</text>
</comment>
<comment type="cofactor">
    <cofactor evidence="2">
        <name>Mg(2+)</name>
        <dbReference type="ChEBI" id="CHEBI:18420"/>
    </cofactor>
</comment>
<evidence type="ECO:0000256" key="6">
    <source>
        <dbReference type="ARBA" id="ARBA00022759"/>
    </source>
</evidence>
<dbReference type="GeneID" id="112461417"/>
<dbReference type="GO" id="GO:0032299">
    <property type="term" value="C:ribonuclease H2 complex"/>
    <property type="evidence" value="ECO:0007669"/>
    <property type="project" value="UniProtKB-ARBA"/>
</dbReference>
<feature type="binding site" evidence="9">
    <location>
        <position position="175"/>
    </location>
    <ligand>
        <name>a divalent metal cation</name>
        <dbReference type="ChEBI" id="CHEBI:60240"/>
    </ligand>
</feature>
<comment type="function">
    <text evidence="10">Endonuclease that specifically degrades the RNA of RNA-DNA hybrids.</text>
</comment>
<dbReference type="Pfam" id="PF01351">
    <property type="entry name" value="RNase_HII"/>
    <property type="match status" value="1"/>
</dbReference>
<dbReference type="SUPFAM" id="SSF53098">
    <property type="entry name" value="Ribonuclease H-like"/>
    <property type="match status" value="1"/>
</dbReference>
<dbReference type="InterPro" id="IPR023160">
    <property type="entry name" value="RNase_HII_hlx-loop-hlx_cap_dom"/>
</dbReference>
<evidence type="ECO:0000313" key="12">
    <source>
        <dbReference type="Proteomes" id="UP000504618"/>
    </source>
</evidence>
<comment type="function">
    <text evidence="8">Catalytic subunit of RNase HII, an endonuclease that specifically degrades the RNA of RNA:DNA hybrids. Participates in DNA replication, possibly by mediating the removal of lagging-strand Okazaki fragment RNA primers during DNA replication. Mediates the excision of single ribonucleotides from DNA:RNA duplexes.</text>
</comment>
<evidence type="ECO:0000256" key="9">
    <source>
        <dbReference type="PROSITE-ProRule" id="PRU01319"/>
    </source>
</evidence>
<comment type="catalytic activity">
    <reaction evidence="1 9 10">
        <text>Endonucleolytic cleavage to 5'-phosphomonoester.</text>
        <dbReference type="EC" id="3.1.26.4"/>
    </reaction>
</comment>
<dbReference type="CDD" id="cd07181">
    <property type="entry name" value="RNase_HII_eukaryota_like"/>
    <property type="match status" value="1"/>
</dbReference>
<dbReference type="AlphaFoldDB" id="A0A6J1QN57"/>
<dbReference type="NCBIfam" id="TIGR00729">
    <property type="entry name" value="ribonuclease HII"/>
    <property type="match status" value="1"/>
</dbReference>
<evidence type="ECO:0000256" key="7">
    <source>
        <dbReference type="ARBA" id="ARBA00022801"/>
    </source>
</evidence>
<keyword evidence="7 9" id="KW-0378">Hydrolase</keyword>
<dbReference type="GO" id="GO:0004523">
    <property type="term" value="F:RNA-DNA hybrid ribonuclease activity"/>
    <property type="evidence" value="ECO:0007669"/>
    <property type="project" value="UniProtKB-UniRule"/>
</dbReference>
<feature type="binding site" evidence="9">
    <location>
        <position position="68"/>
    </location>
    <ligand>
        <name>a divalent metal cation</name>
        <dbReference type="ChEBI" id="CHEBI:60240"/>
    </ligand>
</feature>
<dbReference type="PANTHER" id="PTHR10954">
    <property type="entry name" value="RIBONUCLEASE H2 SUBUNIT A"/>
    <property type="match status" value="1"/>
</dbReference>
<evidence type="ECO:0000256" key="8">
    <source>
        <dbReference type="ARBA" id="ARBA00024981"/>
    </source>
</evidence>
<dbReference type="GO" id="GO:0006298">
    <property type="term" value="P:mismatch repair"/>
    <property type="evidence" value="ECO:0007669"/>
    <property type="project" value="TreeGrafter"/>
</dbReference>
<dbReference type="GO" id="GO:0003723">
    <property type="term" value="F:RNA binding"/>
    <property type="evidence" value="ECO:0007669"/>
    <property type="project" value="UniProtKB-UniRule"/>
</dbReference>
<evidence type="ECO:0000256" key="10">
    <source>
        <dbReference type="RuleBase" id="RU003515"/>
    </source>
</evidence>
<dbReference type="PROSITE" id="PS51975">
    <property type="entry name" value="RNASE_H_2"/>
    <property type="match status" value="1"/>
</dbReference>
<dbReference type="OrthoDB" id="7462577at2759"/>
<dbReference type="InterPro" id="IPR024567">
    <property type="entry name" value="RNase_HII/HIII_dom"/>
</dbReference>
<organism evidence="12 13">
    <name type="scientific">Temnothorax curvispinosus</name>
    <dbReference type="NCBI Taxonomy" id="300111"/>
    <lineage>
        <taxon>Eukaryota</taxon>
        <taxon>Metazoa</taxon>
        <taxon>Ecdysozoa</taxon>
        <taxon>Arthropoda</taxon>
        <taxon>Hexapoda</taxon>
        <taxon>Insecta</taxon>
        <taxon>Pterygota</taxon>
        <taxon>Neoptera</taxon>
        <taxon>Endopterygota</taxon>
        <taxon>Hymenoptera</taxon>
        <taxon>Apocrita</taxon>
        <taxon>Aculeata</taxon>
        <taxon>Formicoidea</taxon>
        <taxon>Formicidae</taxon>
        <taxon>Myrmicinae</taxon>
        <taxon>Temnothorax</taxon>
    </lineage>
</organism>
<dbReference type="FunFam" id="1.10.10.460:FF:000001">
    <property type="entry name" value="Ribonuclease"/>
    <property type="match status" value="1"/>
</dbReference>
<evidence type="ECO:0000256" key="1">
    <source>
        <dbReference type="ARBA" id="ARBA00000077"/>
    </source>
</evidence>
<reference evidence="13" key="1">
    <citation type="submission" date="2025-08" db="UniProtKB">
        <authorList>
            <consortium name="RefSeq"/>
        </authorList>
    </citation>
    <scope>IDENTIFICATION</scope>
    <source>
        <tissue evidence="13">Whole body</tissue>
    </source>
</reference>
<keyword evidence="6 9" id="KW-0255">Endonuclease</keyword>
<evidence type="ECO:0000256" key="2">
    <source>
        <dbReference type="ARBA" id="ARBA00001946"/>
    </source>
</evidence>
<dbReference type="FunFam" id="3.30.420.10:FF:000016">
    <property type="entry name" value="Ribonuclease"/>
    <property type="match status" value="1"/>
</dbReference>
<dbReference type="RefSeq" id="XP_024882451.1">
    <property type="nucleotide sequence ID" value="XM_025026683.1"/>
</dbReference>
<name>A0A6J1QN57_9HYME</name>
<keyword evidence="4 9" id="KW-0540">Nuclease</keyword>
<evidence type="ECO:0000256" key="5">
    <source>
        <dbReference type="ARBA" id="ARBA00022723"/>
    </source>
</evidence>
<keyword evidence="5 9" id="KW-0479">Metal-binding</keyword>
<dbReference type="GO" id="GO:0043137">
    <property type="term" value="P:DNA replication, removal of RNA primer"/>
    <property type="evidence" value="ECO:0007669"/>
    <property type="project" value="TreeGrafter"/>
</dbReference>
<dbReference type="InterPro" id="IPR012337">
    <property type="entry name" value="RNaseH-like_sf"/>
</dbReference>
<dbReference type="InterPro" id="IPR001352">
    <property type="entry name" value="RNase_HII/HIII"/>
</dbReference>
<dbReference type="Gene3D" id="1.10.10.460">
    <property type="entry name" value="Ribonuclease hii. Domain 2"/>
    <property type="match status" value="1"/>
</dbReference>
<sequence>MDEENENPIKNGNREEKKDLCNEAINGIVRREDLHPFFERSDHSVNKVHFSAVPQICRDEPCQLGVDEAGRGPVLGPMVYGISYSPLSQKQLLVDLGCADSKSLTEKKRDEIFDDICKHRDSIGWAIDVISPNVIANSMYRRTKVSLNEVSMMSATNLIRGAIEAGVNVAEIYVDTVGKPESYQARLEGVFPGVKIVVAKKADATYPIVSAASICAKVSRDHAIRAWRFREGEGIAAEYGSGYPTDPATKNWLAANVDQVFGFPQLVRFSWSTAEQILESKAFTVEWEETEETETSNEQKILKFFAKSPTKSSLNVHAKKHPFFTERCLFNATVL</sequence>
<proteinExistence type="inferred from homology"/>
<dbReference type="InterPro" id="IPR004649">
    <property type="entry name" value="RNase_H2_suA"/>
</dbReference>
<keyword evidence="12" id="KW-1185">Reference proteome</keyword>
<feature type="domain" description="RNase H type-2" evidence="11">
    <location>
        <begin position="61"/>
        <end position="283"/>
    </location>
</feature>
<gene>
    <name evidence="13" type="primary">LOC112461417</name>
</gene>
<dbReference type="InterPro" id="IPR036397">
    <property type="entry name" value="RNaseH_sf"/>
</dbReference>
<evidence type="ECO:0000259" key="11">
    <source>
        <dbReference type="PROSITE" id="PS51975"/>
    </source>
</evidence>
<evidence type="ECO:0000256" key="3">
    <source>
        <dbReference type="ARBA" id="ARBA00007058"/>
    </source>
</evidence>
<dbReference type="Gene3D" id="3.30.420.10">
    <property type="entry name" value="Ribonuclease H-like superfamily/Ribonuclease H"/>
    <property type="match status" value="1"/>
</dbReference>
<evidence type="ECO:0000313" key="13">
    <source>
        <dbReference type="RefSeq" id="XP_024882451.1"/>
    </source>
</evidence>
<dbReference type="Proteomes" id="UP000504618">
    <property type="component" value="Unplaced"/>
</dbReference>